<dbReference type="AlphaFoldDB" id="A0AAD8AAS8"/>
<evidence type="ECO:0000313" key="7">
    <source>
        <dbReference type="Proteomes" id="UP001233999"/>
    </source>
</evidence>
<comment type="similarity">
    <text evidence="2">Belongs to the RRP1 family.</text>
</comment>
<evidence type="ECO:0000256" key="5">
    <source>
        <dbReference type="SAM" id="MobiDB-lite"/>
    </source>
</evidence>
<feature type="compositionally biased region" description="Basic and acidic residues" evidence="5">
    <location>
        <begin position="469"/>
        <end position="480"/>
    </location>
</feature>
<feature type="compositionally biased region" description="Low complexity" evidence="5">
    <location>
        <begin position="482"/>
        <end position="493"/>
    </location>
</feature>
<evidence type="ECO:0008006" key="8">
    <source>
        <dbReference type="Google" id="ProtNLM"/>
    </source>
</evidence>
<reference evidence="6" key="1">
    <citation type="journal article" date="2023" name="IScience">
        <title>Live-bearing cockroach genome reveals convergent evolutionary mechanisms linked to viviparity in insects and beyond.</title>
        <authorList>
            <person name="Fouks B."/>
            <person name="Harrison M.C."/>
            <person name="Mikhailova A.A."/>
            <person name="Marchal E."/>
            <person name="English S."/>
            <person name="Carruthers M."/>
            <person name="Jennings E.C."/>
            <person name="Chiamaka E.L."/>
            <person name="Frigard R.A."/>
            <person name="Pippel M."/>
            <person name="Attardo G.M."/>
            <person name="Benoit J.B."/>
            <person name="Bornberg-Bauer E."/>
            <person name="Tobe S.S."/>
        </authorList>
    </citation>
    <scope>NUCLEOTIDE SEQUENCE</scope>
    <source>
        <strain evidence="6">Stay&amp;Tobe</strain>
    </source>
</reference>
<sequence length="632" mass="72862">MAVSVETVNKITRGKTILLAQEIEFAKVLAGNNKTLRDREIKKLKKWLIARSKGKCEFTDDDFLRIWKGLFYCMWMADKPLVQEELAETISNLIHCLAKTKLAISFIRCFFRTMILEWYGIDLFRYDKFMMLVRRFLRQTFKFCRNYEWKEEVVTGVCSAFNTTVLSSSKDRLNEPPLSLVTHFCEIYLQELAKVGKEKIPVEVVTQFVEPFISLLSVEEKGTLRDKVVKDVFHYLMKQSDAAFEFKAKWEAWQSAGCPGQSWEDMERVESEEEEEDMDCEDHSEKEMFENGPLDPRAGSVDVELPQILFDSRGIAEAFQRTIGSCTSKKNKKTLNYLAMKFLELAEGKYPLAKEEEKTELTIPKIKNFKLKNHIYKAIYRLNTFEKKLEKRKRGKKHRRKNDKKQKMVDAESSKDGTNEMSDAVTISPERVCSVLLEDCTSKINNVDDHLKCTSRKRKRSTSGDSSDVEPKLKIKREEIVNGENTNRNGLNNSALSQDRLLSDVEPKLKMKKEKADRNSLSNSTPLMKKKKLYSGDWAVSDVTNEDSKNEATPRNSINKKSVQLSSNKKVNIALNMNCSQDLRQYQMAVKRSPAIPFDGNKHPGQGVLKPSVVGSRINPFYNLRTRKLLDD</sequence>
<feature type="region of interest" description="Disordered" evidence="5">
    <location>
        <begin position="453"/>
        <end position="500"/>
    </location>
</feature>
<gene>
    <name evidence="6" type="ORF">L9F63_013179</name>
</gene>
<reference evidence="6" key="2">
    <citation type="submission" date="2023-05" db="EMBL/GenBank/DDBJ databases">
        <authorList>
            <person name="Fouks B."/>
        </authorList>
    </citation>
    <scope>NUCLEOTIDE SEQUENCE</scope>
    <source>
        <strain evidence="6">Stay&amp;Tobe</strain>
        <tissue evidence="6">Testes</tissue>
    </source>
</reference>
<evidence type="ECO:0000256" key="2">
    <source>
        <dbReference type="ARBA" id="ARBA00006374"/>
    </source>
</evidence>
<feature type="compositionally biased region" description="Basic residues" evidence="5">
    <location>
        <begin position="390"/>
        <end position="404"/>
    </location>
</feature>
<dbReference type="Pfam" id="PF05997">
    <property type="entry name" value="Nop52"/>
    <property type="match status" value="1"/>
</dbReference>
<dbReference type="Proteomes" id="UP001233999">
    <property type="component" value="Unassembled WGS sequence"/>
</dbReference>
<keyword evidence="7" id="KW-1185">Reference proteome</keyword>
<dbReference type="GO" id="GO:0030688">
    <property type="term" value="C:preribosome, small subunit precursor"/>
    <property type="evidence" value="ECO:0007669"/>
    <property type="project" value="InterPro"/>
</dbReference>
<proteinExistence type="inferred from homology"/>
<dbReference type="PANTHER" id="PTHR13026:SF0">
    <property type="entry name" value="RIBOSOMAL RNA PROCESSING 1B"/>
    <property type="match status" value="1"/>
</dbReference>
<dbReference type="InterPro" id="IPR010301">
    <property type="entry name" value="RRP1"/>
</dbReference>
<name>A0AAD8AAS8_DIPPU</name>
<evidence type="ECO:0000256" key="3">
    <source>
        <dbReference type="ARBA" id="ARBA00022552"/>
    </source>
</evidence>
<dbReference type="EMBL" id="JASPKZ010002324">
    <property type="protein sequence ID" value="KAJ9595627.1"/>
    <property type="molecule type" value="Genomic_DNA"/>
</dbReference>
<evidence type="ECO:0000256" key="4">
    <source>
        <dbReference type="ARBA" id="ARBA00023242"/>
    </source>
</evidence>
<evidence type="ECO:0000256" key="1">
    <source>
        <dbReference type="ARBA" id="ARBA00004123"/>
    </source>
</evidence>
<protein>
    <recommendedName>
        <fullName evidence="8">Ribosomal RNA processing protein 1 homolog</fullName>
    </recommendedName>
</protein>
<feature type="compositionally biased region" description="Basic and acidic residues" evidence="5">
    <location>
        <begin position="405"/>
        <end position="418"/>
    </location>
</feature>
<feature type="region of interest" description="Disordered" evidence="5">
    <location>
        <begin position="390"/>
        <end position="423"/>
    </location>
</feature>
<keyword evidence="4" id="KW-0539">Nucleus</keyword>
<accession>A0AAD8AAS8</accession>
<evidence type="ECO:0000313" key="6">
    <source>
        <dbReference type="EMBL" id="KAJ9595627.1"/>
    </source>
</evidence>
<dbReference type="GO" id="GO:0006364">
    <property type="term" value="P:rRNA processing"/>
    <property type="evidence" value="ECO:0007669"/>
    <property type="project" value="UniProtKB-KW"/>
</dbReference>
<keyword evidence="3" id="KW-0698">rRNA processing</keyword>
<dbReference type="GO" id="GO:0005634">
    <property type="term" value="C:nucleus"/>
    <property type="evidence" value="ECO:0007669"/>
    <property type="project" value="UniProtKB-SubCell"/>
</dbReference>
<comment type="caution">
    <text evidence="6">The sequence shown here is derived from an EMBL/GenBank/DDBJ whole genome shotgun (WGS) entry which is preliminary data.</text>
</comment>
<dbReference type="PANTHER" id="PTHR13026">
    <property type="entry name" value="NNP-1 PROTEIN NOVEL NUCLEAR PROTEIN 1 NOP52"/>
    <property type="match status" value="1"/>
</dbReference>
<organism evidence="6 7">
    <name type="scientific">Diploptera punctata</name>
    <name type="common">Pacific beetle cockroach</name>
    <dbReference type="NCBI Taxonomy" id="6984"/>
    <lineage>
        <taxon>Eukaryota</taxon>
        <taxon>Metazoa</taxon>
        <taxon>Ecdysozoa</taxon>
        <taxon>Arthropoda</taxon>
        <taxon>Hexapoda</taxon>
        <taxon>Insecta</taxon>
        <taxon>Pterygota</taxon>
        <taxon>Neoptera</taxon>
        <taxon>Polyneoptera</taxon>
        <taxon>Dictyoptera</taxon>
        <taxon>Blattodea</taxon>
        <taxon>Blaberoidea</taxon>
        <taxon>Blaberidae</taxon>
        <taxon>Diplopterinae</taxon>
        <taxon>Diploptera</taxon>
    </lineage>
</organism>
<comment type="subcellular location">
    <subcellularLocation>
        <location evidence="1">Nucleus</location>
    </subcellularLocation>
</comment>